<accession>A0A1C7NPQ3</accession>
<gene>
    <name evidence="8" type="ORF">A0J61_00982</name>
</gene>
<proteinExistence type="predicted"/>
<dbReference type="GO" id="GO:0007018">
    <property type="term" value="P:microtubule-based movement"/>
    <property type="evidence" value="ECO:0007669"/>
    <property type="project" value="InterPro"/>
</dbReference>
<evidence type="ECO:0000256" key="6">
    <source>
        <dbReference type="SAM" id="Coils"/>
    </source>
</evidence>
<sequence>MAIIFNHSIAHLQSNQLMEEEIKMIREEMEQIKSHSIQVSQELVETQSARDSLLLQLTQERPTEAHPLIQQYAQQIQDLKLEVTETRGKLNALCLEPSSPPTYPHYRITSSSLSTGRKKRPIIQRMRTSSFKKHPKVDPLRLIDKSTDETVAPISHGIPLEEKTELDPVLSIMPSTSLYHDELEALAVPSWSDMPKTSSVASSKRKSISLDSMWDDTDSSITTSRVDLTINEGQPHKSKSTALNEHKLKRQNKSLLKMLHQIQADLLVKRELVGQLERSEDQFSQLRTNYEERLTELREHLMETQRQRDDALEKASVRPPGLRENREAQEVRSQFEVKLKRLVSENQELKRKQAELTKTIQTARSKAEAAIQRLKSENDSLKSDRKQLNRALKHEIDRARDAAAADEREIQQLKRRLVLALDAKTKAEETVEAQHQVLRKRTEETSAAHLQLRQLTNALRKAANEGTFLNEAALDRIMEYAQTSKSNIRTTKQTRTRASSFASEP</sequence>
<evidence type="ECO:0000313" key="8">
    <source>
        <dbReference type="EMBL" id="OBZ90970.1"/>
    </source>
</evidence>
<evidence type="ECO:0000256" key="1">
    <source>
        <dbReference type="ARBA" id="ARBA00004496"/>
    </source>
</evidence>
<evidence type="ECO:0000256" key="2">
    <source>
        <dbReference type="ARBA" id="ARBA00022490"/>
    </source>
</evidence>
<keyword evidence="9" id="KW-1185">Reference proteome</keyword>
<dbReference type="GO" id="GO:0051231">
    <property type="term" value="P:spindle elongation"/>
    <property type="evidence" value="ECO:0007669"/>
    <property type="project" value="TreeGrafter"/>
</dbReference>
<dbReference type="GO" id="GO:0005737">
    <property type="term" value="C:cytoplasm"/>
    <property type="evidence" value="ECO:0007669"/>
    <property type="project" value="UniProtKB-SubCell"/>
</dbReference>
<evidence type="ECO:0000313" key="9">
    <source>
        <dbReference type="Proteomes" id="UP000093000"/>
    </source>
</evidence>
<evidence type="ECO:0000256" key="7">
    <source>
        <dbReference type="SAM" id="MobiDB-lite"/>
    </source>
</evidence>
<evidence type="ECO:0000256" key="4">
    <source>
        <dbReference type="ARBA" id="ARBA00022840"/>
    </source>
</evidence>
<comment type="subcellular location">
    <subcellularLocation>
        <location evidence="1">Cytoplasm</location>
    </subcellularLocation>
</comment>
<dbReference type="Pfam" id="PF25764">
    <property type="entry name" value="KIF21A_4th"/>
    <property type="match status" value="1"/>
</dbReference>
<comment type="caution">
    <text evidence="8">The sequence shown here is derived from an EMBL/GenBank/DDBJ whole genome shotgun (WGS) entry which is preliminary data.</text>
</comment>
<keyword evidence="5 6" id="KW-0175">Coiled coil</keyword>
<feature type="region of interest" description="Disordered" evidence="7">
    <location>
        <begin position="482"/>
        <end position="505"/>
    </location>
</feature>
<dbReference type="PANTHER" id="PTHR47969">
    <property type="entry name" value="CHROMOSOME-ASSOCIATED KINESIN KIF4A-RELATED"/>
    <property type="match status" value="1"/>
</dbReference>
<keyword evidence="4" id="KW-0067">ATP-binding</keyword>
<dbReference type="InParanoid" id="A0A1C7NPQ3"/>
<reference evidence="8 9" key="1">
    <citation type="submission" date="2016-03" db="EMBL/GenBank/DDBJ databases">
        <title>Choanephora cucurbitarum.</title>
        <authorList>
            <person name="Min B."/>
            <person name="Park H."/>
            <person name="Park J.-H."/>
            <person name="Shin H.-D."/>
            <person name="Choi I.-G."/>
        </authorList>
    </citation>
    <scope>NUCLEOTIDE SEQUENCE [LARGE SCALE GENOMIC DNA]</scope>
    <source>
        <strain evidence="8 9">KUS-F28377</strain>
    </source>
</reference>
<dbReference type="Proteomes" id="UP000093000">
    <property type="component" value="Unassembled WGS sequence"/>
</dbReference>
<dbReference type="PANTHER" id="PTHR47969:SF15">
    <property type="entry name" value="CHROMOSOME-ASSOCIATED KINESIN KIF4A-RELATED"/>
    <property type="match status" value="1"/>
</dbReference>
<dbReference type="GO" id="GO:0007052">
    <property type="term" value="P:mitotic spindle organization"/>
    <property type="evidence" value="ECO:0007669"/>
    <property type="project" value="TreeGrafter"/>
</dbReference>
<name>A0A1C7NPQ3_9FUNG</name>
<dbReference type="GO" id="GO:0005875">
    <property type="term" value="C:microtubule associated complex"/>
    <property type="evidence" value="ECO:0007669"/>
    <property type="project" value="TreeGrafter"/>
</dbReference>
<dbReference type="GO" id="GO:0003777">
    <property type="term" value="F:microtubule motor activity"/>
    <property type="evidence" value="ECO:0007669"/>
    <property type="project" value="InterPro"/>
</dbReference>
<dbReference type="OrthoDB" id="3176171at2759"/>
<evidence type="ECO:0000256" key="3">
    <source>
        <dbReference type="ARBA" id="ARBA00022741"/>
    </source>
</evidence>
<protein>
    <submittedName>
        <fullName evidence="8">Uncharacterized protein</fullName>
    </submittedName>
</protein>
<dbReference type="AlphaFoldDB" id="A0A1C7NPQ3"/>
<organism evidence="8 9">
    <name type="scientific">Choanephora cucurbitarum</name>
    <dbReference type="NCBI Taxonomy" id="101091"/>
    <lineage>
        <taxon>Eukaryota</taxon>
        <taxon>Fungi</taxon>
        <taxon>Fungi incertae sedis</taxon>
        <taxon>Mucoromycota</taxon>
        <taxon>Mucoromycotina</taxon>
        <taxon>Mucoromycetes</taxon>
        <taxon>Mucorales</taxon>
        <taxon>Mucorineae</taxon>
        <taxon>Choanephoraceae</taxon>
        <taxon>Choanephoroideae</taxon>
        <taxon>Choanephora</taxon>
    </lineage>
</organism>
<keyword evidence="3" id="KW-0547">Nucleotide-binding</keyword>
<feature type="coiled-coil region" evidence="6">
    <location>
        <begin position="269"/>
        <end position="430"/>
    </location>
</feature>
<dbReference type="GO" id="GO:0005524">
    <property type="term" value="F:ATP binding"/>
    <property type="evidence" value="ECO:0007669"/>
    <property type="project" value="UniProtKB-KW"/>
</dbReference>
<dbReference type="InterPro" id="IPR027640">
    <property type="entry name" value="Kinesin-like_fam"/>
</dbReference>
<evidence type="ECO:0000256" key="5">
    <source>
        <dbReference type="ARBA" id="ARBA00023054"/>
    </source>
</evidence>
<keyword evidence="2" id="KW-0963">Cytoplasm</keyword>
<dbReference type="EMBL" id="LUGH01000026">
    <property type="protein sequence ID" value="OBZ90970.1"/>
    <property type="molecule type" value="Genomic_DNA"/>
</dbReference>
<dbReference type="STRING" id="101091.A0A1C7NPQ3"/>